<proteinExistence type="predicted"/>
<accession>A0A8S5QH91</accession>
<protein>
    <recommendedName>
        <fullName evidence="1">WDGH domain-containing protein</fullName>
    </recommendedName>
</protein>
<evidence type="ECO:0000259" key="1">
    <source>
        <dbReference type="Pfam" id="PF25311"/>
    </source>
</evidence>
<dbReference type="EMBL" id="BK015652">
    <property type="protein sequence ID" value="DAE18227.1"/>
    <property type="molecule type" value="Genomic_DNA"/>
</dbReference>
<dbReference type="Pfam" id="PF25311">
    <property type="entry name" value="WDGH"/>
    <property type="match status" value="1"/>
</dbReference>
<organism evidence="2">
    <name type="scientific">Myoviridae sp. ctdNl2</name>
    <dbReference type="NCBI Taxonomy" id="2825140"/>
    <lineage>
        <taxon>Viruses</taxon>
        <taxon>Duplodnaviria</taxon>
        <taxon>Heunggongvirae</taxon>
        <taxon>Uroviricota</taxon>
        <taxon>Caudoviricetes</taxon>
    </lineage>
</organism>
<sequence length="133" mass="15517">MGISDIIESLDSKADLESRNIRFVKKGQYKEVSDGYHTIGDLYEHRTYLFAMICKLYVPTVYVWKTKKHEDGTMYDDMFLVGIDLPEGQISYHINNRYWDLFDGVEEIPNAPEFDGYTSDDVINRIGRYIKNG</sequence>
<dbReference type="InterPro" id="IPR057362">
    <property type="entry name" value="WDGH"/>
</dbReference>
<feature type="domain" description="WDGH" evidence="1">
    <location>
        <begin position="31"/>
        <end position="126"/>
    </location>
</feature>
<name>A0A8S5QH91_9CAUD</name>
<evidence type="ECO:0000313" key="2">
    <source>
        <dbReference type="EMBL" id="DAE18227.1"/>
    </source>
</evidence>
<reference evidence="2" key="1">
    <citation type="journal article" date="2021" name="Proc. Natl. Acad. Sci. U.S.A.">
        <title>A Catalog of Tens of Thousands of Viruses from Human Metagenomes Reveals Hidden Associations with Chronic Diseases.</title>
        <authorList>
            <person name="Tisza M.J."/>
            <person name="Buck C.B."/>
        </authorList>
    </citation>
    <scope>NUCLEOTIDE SEQUENCE</scope>
    <source>
        <strain evidence="2">CtdNl2</strain>
    </source>
</reference>